<dbReference type="Pfam" id="PF00548">
    <property type="entry name" value="Peptidase_C3"/>
    <property type="match status" value="1"/>
</dbReference>
<feature type="domain" description="RdRp catalytic" evidence="67">
    <location>
        <begin position="2048"/>
        <end position="2163"/>
    </location>
</feature>
<dbReference type="GO" id="GO:0005198">
    <property type="term" value="F:structural molecule activity"/>
    <property type="evidence" value="ECO:0007669"/>
    <property type="project" value="InterPro"/>
</dbReference>
<dbReference type="SUPFAM" id="SSF52540">
    <property type="entry name" value="P-loop containing nucleoside triphosphate hydrolases"/>
    <property type="match status" value="1"/>
</dbReference>
<dbReference type="GO" id="GO:0039520">
    <property type="term" value="P:symbiont-mediated activation of host autophagy"/>
    <property type="evidence" value="ECO:0007669"/>
    <property type="project" value="UniProtKB-KW"/>
</dbReference>
<keyword evidence="49" id="KW-0406">Ion transport</keyword>
<keyword evidence="26" id="KW-0548">Nucleotidyltransferase</keyword>
<evidence type="ECO:0000256" key="23">
    <source>
        <dbReference type="ARBA" id="ARBA00022632"/>
    </source>
</evidence>
<evidence type="ECO:0000256" key="51">
    <source>
        <dbReference type="ARBA" id="ARBA00023197"/>
    </source>
</evidence>
<reference evidence="70 71" key="2">
    <citation type="journal article" date="2018" name="Microbiome">
        <title>Comparative analysis of rodent and small mammal viromes to better understand the wildlife origin of emerging infectious diseases.</title>
        <authorList>
            <person name="Wu Z."/>
            <person name="Lu L."/>
            <person name="Du J."/>
            <person name="Yang L."/>
            <person name="Ren X."/>
            <person name="Liu B."/>
            <person name="Jiang J."/>
            <person name="Yang J."/>
            <person name="Dong J."/>
            <person name="Sun L."/>
            <person name="Zhu Y."/>
            <person name="Li Y."/>
            <person name="Zheng D."/>
            <person name="Zhang C."/>
            <person name="Su H."/>
            <person name="Zheng Y."/>
            <person name="Zhou H."/>
            <person name="Zhu G."/>
            <person name="Li H."/>
            <person name="Chmura A."/>
            <person name="Yang F."/>
            <person name="Daszak P."/>
            <person name="Wang J."/>
            <person name="Liu Q."/>
            <person name="Jin Q."/>
        </authorList>
    </citation>
    <scope>NUCLEOTIDE SEQUENCE [LARGE SCALE GENOMIC DNA]</scope>
    <source>
        <strain evidence="70">Rodent/Ee/PicoV/NX2015</strain>
    </source>
</reference>
<comment type="function">
    <text evidence="62">Component of immature procapsids, which is cleaved into capsid proteins VP4 and VP2 after maturation. Allows the capsid to remain inactive before the maturation step.</text>
</comment>
<evidence type="ECO:0000256" key="29">
    <source>
        <dbReference type="ARBA" id="ARBA00022723"/>
    </source>
</evidence>
<evidence type="ECO:0000256" key="14">
    <source>
        <dbReference type="ARBA" id="ARBA00022484"/>
    </source>
</evidence>
<evidence type="ECO:0000256" key="62">
    <source>
        <dbReference type="ARBA" id="ARBA00045749"/>
    </source>
</evidence>
<dbReference type="InterPro" id="IPR029053">
    <property type="entry name" value="Viral_coat"/>
</dbReference>
<evidence type="ECO:0000256" key="57">
    <source>
        <dbReference type="ARBA" id="ARBA00023296"/>
    </source>
</evidence>
<evidence type="ECO:0000256" key="58">
    <source>
        <dbReference type="ARBA" id="ARBA00023303"/>
    </source>
</evidence>
<evidence type="ECO:0000256" key="33">
    <source>
        <dbReference type="ARBA" id="ARBA00022801"/>
    </source>
</evidence>
<evidence type="ECO:0000256" key="18">
    <source>
        <dbReference type="ARBA" id="ARBA00022557"/>
    </source>
</evidence>
<evidence type="ECO:0000259" key="69">
    <source>
        <dbReference type="PROSITE" id="PS51874"/>
    </source>
</evidence>
<evidence type="ECO:0000256" key="5">
    <source>
        <dbReference type="ARBA" id="ARBA00004295"/>
    </source>
</evidence>
<evidence type="ECO:0000313" key="71">
    <source>
        <dbReference type="Proteomes" id="UP000240356"/>
    </source>
</evidence>
<dbReference type="InterPro" id="IPR033703">
    <property type="entry name" value="Rhv-like"/>
</dbReference>
<dbReference type="GO" id="GO:0003968">
    <property type="term" value="F:RNA-directed RNA polymerase activity"/>
    <property type="evidence" value="ECO:0007669"/>
    <property type="project" value="UniProtKB-KW"/>
</dbReference>
<keyword evidence="28" id="KW-0519">Myristate</keyword>
<dbReference type="Pfam" id="PF00073">
    <property type="entry name" value="Rhv"/>
    <property type="match status" value="2"/>
</dbReference>
<keyword evidence="46" id="KW-1190">Host gene expression shutoff by virus</keyword>
<dbReference type="GO" id="GO:0034220">
    <property type="term" value="P:monoatomic ion transmembrane transport"/>
    <property type="evidence" value="ECO:0007669"/>
    <property type="project" value="UniProtKB-KW"/>
</dbReference>
<evidence type="ECO:0000256" key="24">
    <source>
        <dbReference type="ARBA" id="ARBA00022670"/>
    </source>
</evidence>
<evidence type="ECO:0000256" key="13">
    <source>
        <dbReference type="ARBA" id="ARBA00022482"/>
    </source>
</evidence>
<evidence type="ECO:0000256" key="39">
    <source>
        <dbReference type="ARBA" id="ARBA00022840"/>
    </source>
</evidence>
<keyword evidence="15" id="KW-1036">Host cytoplasmic vesicle</keyword>
<dbReference type="RefSeq" id="YP_009508417.1">
    <property type="nucleotide sequence ID" value="NC_038989.1"/>
</dbReference>
<evidence type="ECO:0000256" key="19">
    <source>
        <dbReference type="ARBA" id="ARBA00022561"/>
    </source>
</evidence>
<keyword evidence="23" id="KW-1090">Inhibition of host innate immune response by virus</keyword>
<evidence type="ECO:0000256" key="6">
    <source>
        <dbReference type="ARBA" id="ARBA00004328"/>
    </source>
</evidence>
<comment type="similarity">
    <text evidence="7">Belongs to the picornaviruses polyprotein family.</text>
</comment>
<reference evidence="70 71" key="1">
    <citation type="journal article" date="2016" name="Sci. Rep.">
        <title>Distribution and characteristics of rodent picornaviruses in China.</title>
        <authorList>
            <person name="Du J."/>
            <person name="Lu L."/>
            <person name="Liu F."/>
            <person name="Su H."/>
            <person name="Dong J."/>
            <person name="Sun L."/>
            <person name="Zhu Y."/>
            <person name="Ren X."/>
            <person name="Yang F."/>
            <person name="Guo F."/>
            <person name="Liu Q."/>
            <person name="Wu Z."/>
            <person name="Jin Q."/>
        </authorList>
    </citation>
    <scope>NUCLEOTIDE SEQUENCE [LARGE SCALE GENOMIC DNA]</scope>
    <source>
        <strain evidence="70">Rodent/Ee/PicoV/NX2015</strain>
    </source>
</reference>
<keyword evidence="39" id="KW-0067">ATP-binding</keyword>
<keyword evidence="14" id="KW-0696">RNA-directed RNA polymerase</keyword>
<evidence type="ECO:0000256" key="64">
    <source>
        <dbReference type="ARBA" id="ARBA00046779"/>
    </source>
</evidence>
<dbReference type="EMBL" id="KX156158">
    <property type="protein sequence ID" value="APA29022.1"/>
    <property type="molecule type" value="Genomic_RNA"/>
</dbReference>
<comment type="function">
    <text evidence="60">Lies on the inner surface of the capsid shell. After binding to the host receptor, the capsid undergoes conformational changes. Capsid protein VP4 is released, Capsid protein VP1 N-terminus is externalized, and together, they shape a pore in the host membrane through which the viral genome is translocated into the host cell cytoplasm.</text>
</comment>
<evidence type="ECO:0000256" key="17">
    <source>
        <dbReference type="ARBA" id="ARBA00022553"/>
    </source>
</evidence>
<evidence type="ECO:0000256" key="16">
    <source>
        <dbReference type="ARBA" id="ARBA00022520"/>
    </source>
</evidence>
<dbReference type="SUPFAM" id="SSF56672">
    <property type="entry name" value="DNA/RNA polymerases"/>
    <property type="match status" value="1"/>
</dbReference>
<evidence type="ECO:0000256" key="28">
    <source>
        <dbReference type="ARBA" id="ARBA00022707"/>
    </source>
</evidence>
<evidence type="ECO:0000256" key="27">
    <source>
        <dbReference type="ARBA" id="ARBA00022706"/>
    </source>
</evidence>
<dbReference type="InterPro" id="IPR043128">
    <property type="entry name" value="Rev_trsase/Diguanyl_cyclase"/>
</dbReference>
<keyword evidence="16" id="KW-0191">Covalent protein-RNA linkage</keyword>
<keyword evidence="55" id="KW-0899">Viral immunoevasion</keyword>
<feature type="domain" description="Peptidase C3" evidence="69">
    <location>
        <begin position="1641"/>
        <end position="1817"/>
    </location>
</feature>
<dbReference type="GO" id="GO:0042025">
    <property type="term" value="C:host cell nucleus"/>
    <property type="evidence" value="ECO:0007669"/>
    <property type="project" value="UniProtKB-SubCell"/>
</dbReference>
<evidence type="ECO:0000256" key="4">
    <source>
        <dbReference type="ARBA" id="ARBA00004147"/>
    </source>
</evidence>
<evidence type="ECO:0000256" key="40">
    <source>
        <dbReference type="ARBA" id="ARBA00022842"/>
    </source>
</evidence>
<dbReference type="GO" id="GO:0044694">
    <property type="term" value="P:symbiont genome entry into host cell via pore formation in plasma membrane"/>
    <property type="evidence" value="ECO:0007669"/>
    <property type="project" value="UniProtKB-KW"/>
</dbReference>
<dbReference type="GO" id="GO:0019062">
    <property type="term" value="P:virion attachment to host cell"/>
    <property type="evidence" value="ECO:0007669"/>
    <property type="project" value="UniProtKB-KW"/>
</dbReference>
<name>A0A1I9WAM3_9ENTO</name>
<evidence type="ECO:0000256" key="35">
    <source>
        <dbReference type="ARBA" id="ARBA00022806"/>
    </source>
</evidence>
<comment type="subunit">
    <text evidence="64">Homohexamer; forms a hexameric ring structure with 6-fold symmetry characteristic of AAA+ ATPases. Interacts (via N-terminus) with host RTN3 (via reticulon domain); this interaction is important for viral replication. Interacts with capsid protein VP3; this interaction may be important for virion morphogenesis.</text>
</comment>
<evidence type="ECO:0000259" key="68">
    <source>
        <dbReference type="PROSITE" id="PS51218"/>
    </source>
</evidence>
<evidence type="ECO:0000256" key="21">
    <source>
        <dbReference type="ARBA" id="ARBA00022581"/>
    </source>
</evidence>
<comment type="catalytic activity">
    <reaction evidence="59">
        <text>Selective cleavage of Tyr-|-Gly bond in the picornavirus polyprotein.</text>
        <dbReference type="EC" id="3.4.22.29"/>
    </reaction>
</comment>
<dbReference type="InterPro" id="IPR043502">
    <property type="entry name" value="DNA/RNA_pol_sf"/>
</dbReference>
<dbReference type="Pfam" id="PF00680">
    <property type="entry name" value="RdRP_1"/>
    <property type="match status" value="1"/>
</dbReference>
<evidence type="ECO:0000256" key="31">
    <source>
        <dbReference type="ARBA" id="ARBA00022741"/>
    </source>
</evidence>
<keyword evidence="51" id="KW-1099">Inhibition of host mRNA nuclear export by virus</keyword>
<comment type="subunit">
    <text evidence="8">Interacts with RNA-directed RNA polymerase.</text>
</comment>
<dbReference type="GO" id="GO:0004197">
    <property type="term" value="F:cysteine-type endopeptidase activity"/>
    <property type="evidence" value="ECO:0007669"/>
    <property type="project" value="InterPro"/>
</dbReference>
<evidence type="ECO:0000256" key="45">
    <source>
        <dbReference type="ARBA" id="ARBA00022953"/>
    </source>
</evidence>
<dbReference type="Gene3D" id="4.10.880.10">
    <property type="entry name" value="Poliovirus 3D polymerase Domain 1 (Nucleotidyltransferase)"/>
    <property type="match status" value="2"/>
</dbReference>
<keyword evidence="38" id="KW-0862">Zinc</keyword>
<keyword evidence="45" id="KW-0693">Viral RNA replication</keyword>
<keyword evidence="13" id="KW-1113">Inhibition of host RLR pathway by virus</keyword>
<dbReference type="GO" id="GO:0006351">
    <property type="term" value="P:DNA-templated transcription"/>
    <property type="evidence" value="ECO:0007669"/>
    <property type="project" value="InterPro"/>
</dbReference>
<keyword evidence="50" id="KW-0472">Membrane</keyword>
<dbReference type="Pfam" id="PF22663">
    <property type="entry name" value="Rhv_5"/>
    <property type="match status" value="1"/>
</dbReference>
<accession>A0A1I9WAM3</accession>
<keyword evidence="19" id="KW-0167">Capsid protein</keyword>
<evidence type="ECO:0000256" key="26">
    <source>
        <dbReference type="ARBA" id="ARBA00022695"/>
    </source>
</evidence>
<dbReference type="FunFam" id="1.20.960.20:FF:000001">
    <property type="entry name" value="Genome polyprotein"/>
    <property type="match status" value="1"/>
</dbReference>
<dbReference type="GO" id="GO:0039618">
    <property type="term" value="C:T=pseudo3 icosahedral viral capsid"/>
    <property type="evidence" value="ECO:0007669"/>
    <property type="project" value="UniProtKB-KW"/>
</dbReference>
<dbReference type="InterPro" id="IPR059138">
    <property type="entry name" value="Pico_VP1"/>
</dbReference>
<evidence type="ECO:0000256" key="52">
    <source>
        <dbReference type="ARBA" id="ARBA00023200"/>
    </source>
</evidence>
<evidence type="ECO:0000256" key="56">
    <source>
        <dbReference type="ARBA" id="ARBA00023288"/>
    </source>
</evidence>
<dbReference type="GO" id="GO:0003723">
    <property type="term" value="F:RNA binding"/>
    <property type="evidence" value="ECO:0007669"/>
    <property type="project" value="UniProtKB-KW"/>
</dbReference>
<comment type="subunit">
    <text evidence="9">Interacts with capsid protein VP1 and capsid protein VP3 to form heterotrimeric protomers.</text>
</comment>
<evidence type="ECO:0000256" key="59">
    <source>
        <dbReference type="ARBA" id="ARBA00024513"/>
    </source>
</evidence>
<evidence type="ECO:0000256" key="10">
    <source>
        <dbReference type="ARBA" id="ARBA00011647"/>
    </source>
</evidence>
<dbReference type="GeneID" id="37619866"/>
<organism evidence="70 71">
    <name type="scientific">Picornaviridae sp. rodent/Ee/PicoV/NX2015</name>
    <dbReference type="NCBI Taxonomy" id="1917412"/>
    <lineage>
        <taxon>Viruses</taxon>
        <taxon>Riboviria</taxon>
        <taxon>Orthornavirae</taxon>
        <taxon>Pisuviricota</taxon>
        <taxon>Pisoniviricetes</taxon>
        <taxon>Picornavirales</taxon>
        <taxon>Picornaviridae</taxon>
        <taxon>Ensavirinae</taxon>
        <taxon>Enterovirus</taxon>
        <taxon>Enterovirus krodeni</taxon>
        <taxon>Enterovirus K</taxon>
    </lineage>
</organism>
<dbReference type="Proteomes" id="UP000240356">
    <property type="component" value="Segment"/>
</dbReference>
<evidence type="ECO:0000256" key="1">
    <source>
        <dbReference type="ARBA" id="ARBA00001946"/>
    </source>
</evidence>
<dbReference type="InterPro" id="IPR000199">
    <property type="entry name" value="Peptidase_C3A/C3B_picornavir"/>
</dbReference>
<dbReference type="GO" id="GO:0017111">
    <property type="term" value="F:ribonucleoside triphosphate phosphatase activity"/>
    <property type="evidence" value="ECO:0007669"/>
    <property type="project" value="UniProtKB-EC"/>
</dbReference>
<keyword evidence="71" id="KW-1185">Reference proteome</keyword>
<dbReference type="KEGG" id="vg:37619866"/>
<keyword evidence="30" id="KW-0677">Repeat</keyword>
<evidence type="ECO:0000256" key="25">
    <source>
        <dbReference type="ARBA" id="ARBA00022679"/>
    </source>
</evidence>
<dbReference type="Pfam" id="PF00947">
    <property type="entry name" value="Pico_P2A"/>
    <property type="match status" value="2"/>
</dbReference>
<evidence type="ECO:0000313" key="70">
    <source>
        <dbReference type="EMBL" id="APA29022.1"/>
    </source>
</evidence>
<dbReference type="GO" id="GO:0052170">
    <property type="term" value="P:symbiont-mediated suppression of host innate immune response"/>
    <property type="evidence" value="ECO:0007669"/>
    <property type="project" value="UniProtKB-KW"/>
</dbReference>
<dbReference type="SUPFAM" id="SSF88633">
    <property type="entry name" value="Positive stranded ssRNA viruses"/>
    <property type="match status" value="2"/>
</dbReference>
<keyword evidence="20" id="KW-1048">Host nucleus</keyword>
<evidence type="ECO:0000256" key="12">
    <source>
        <dbReference type="ARBA" id="ARBA00022448"/>
    </source>
</evidence>
<keyword evidence="52" id="KW-1035">Host cytoplasm</keyword>
<dbReference type="Gene3D" id="6.10.20.20">
    <property type="entry name" value="Poliovirus 3A protein-like"/>
    <property type="match status" value="1"/>
</dbReference>
<dbReference type="Pfam" id="PF00910">
    <property type="entry name" value="RNA_helicase"/>
    <property type="match status" value="1"/>
</dbReference>
<dbReference type="Gene3D" id="3.30.70.270">
    <property type="match status" value="1"/>
</dbReference>
<comment type="catalytic activity">
    <reaction evidence="65">
        <text>a ribonucleoside 5'-triphosphate + H2O = a ribonucleoside 5'-diphosphate + phosphate + H(+)</text>
        <dbReference type="Rhea" id="RHEA:23680"/>
        <dbReference type="ChEBI" id="CHEBI:15377"/>
        <dbReference type="ChEBI" id="CHEBI:15378"/>
        <dbReference type="ChEBI" id="CHEBI:43474"/>
        <dbReference type="ChEBI" id="CHEBI:57930"/>
        <dbReference type="ChEBI" id="CHEBI:61557"/>
        <dbReference type="EC" id="3.6.1.15"/>
    </reaction>
</comment>
<evidence type="ECO:0000256" key="54">
    <source>
        <dbReference type="ARBA" id="ARBA00023255"/>
    </source>
</evidence>
<dbReference type="SUPFAM" id="SSF89043">
    <property type="entry name" value="Soluble domain of poliovirus core protein 3a"/>
    <property type="match status" value="1"/>
</dbReference>
<keyword evidence="33" id="KW-0378">Hydrolase</keyword>
<keyword evidence="21" id="KW-0945">Host-virus interaction</keyword>
<evidence type="ECO:0000256" key="65">
    <source>
        <dbReference type="ARBA" id="ARBA00047631"/>
    </source>
</evidence>
<evidence type="ECO:0000256" key="7">
    <source>
        <dbReference type="ARBA" id="ARBA00008303"/>
    </source>
</evidence>
<evidence type="ECO:0000256" key="9">
    <source>
        <dbReference type="ARBA" id="ARBA00011474"/>
    </source>
</evidence>
<dbReference type="InterPro" id="IPR009003">
    <property type="entry name" value="Peptidase_S1_PA"/>
</dbReference>
<evidence type="ECO:0000256" key="22">
    <source>
        <dbReference type="ARBA" id="ARBA00022595"/>
    </source>
</evidence>
<evidence type="ECO:0000259" key="67">
    <source>
        <dbReference type="PROSITE" id="PS50507"/>
    </source>
</evidence>
<keyword evidence="44" id="KW-1164">Virus endocytosis by host</keyword>
<keyword evidence="56" id="KW-0449">Lipoprotein</keyword>
<comment type="function">
    <text evidence="3">Localizes the viral replication complex to the surface of membranous vesicles. Together with protein 3CD binds the Cis-Active RNA Element (CRE) which is involved in RNA synthesis initiation. Acts as a cofactor to stimulate the activity of 3D polymerase, maybe through a nucleid acid chaperone activity.</text>
</comment>
<evidence type="ECO:0000256" key="32">
    <source>
        <dbReference type="ARBA" id="ARBA00022771"/>
    </source>
</evidence>
<dbReference type="GO" id="GO:0015267">
    <property type="term" value="F:channel activity"/>
    <property type="evidence" value="ECO:0007669"/>
    <property type="project" value="UniProtKB-KW"/>
</dbReference>
<keyword evidence="22" id="KW-1162">Viral penetration into host cytoplasm</keyword>
<keyword evidence="43" id="KW-0694">RNA-binding</keyword>
<evidence type="ECO:0000256" key="61">
    <source>
        <dbReference type="ARBA" id="ARBA00045482"/>
    </source>
</evidence>
<dbReference type="InterPro" id="IPR044067">
    <property type="entry name" value="PCV_3C_PRO"/>
</dbReference>
<evidence type="ECO:0000256" key="48">
    <source>
        <dbReference type="ARBA" id="ARBA00023050"/>
    </source>
</evidence>
<keyword evidence="58" id="KW-0407">Ion channel</keyword>
<dbReference type="Gene3D" id="2.40.10.10">
    <property type="entry name" value="Trypsin-like serine proteases"/>
    <property type="match status" value="4"/>
</dbReference>
<dbReference type="PROSITE" id="PS50507">
    <property type="entry name" value="RDRP_SSRNA_POS"/>
    <property type="match status" value="1"/>
</dbReference>
<dbReference type="InterPro" id="IPR043504">
    <property type="entry name" value="Peptidase_S1_PA_chymotrypsin"/>
</dbReference>
<dbReference type="InterPro" id="IPR036203">
    <property type="entry name" value="P3A_soluble_dom"/>
</dbReference>
<keyword evidence="27" id="KW-1143">T=pseudo3 icosahedral capsid protein</keyword>
<sequence>MGGQLSVSRSSNETDQSQKVVAGGNVTYATYNIYGDTYASASTMARFEQDPTPFTNSAVDMTKVALASPTVEECGYSDRLLQLTLGNSTITTQEAAHVICAYKSWPKYLEDNDATAIDMPTKPDTAVCRFYTLDSVDWTTTSRGWFWRFPGCLKNTGLFGQNMAYHFLQRSGFALHTQCNASKFHQGLLLVVWIPEFEFLSTNITGDSDSGSIDTDAWDTMQEDYYSWRQLTVFPHQLINLRTNNSSTIIVPYINCVPMDNGLTHNNGALLILPIVPLAYSTGASTTVALTISVAPMCAEYNGLRFAMTQGLRFRALPGSGQFVTTEAASAPPLLPHFDSTNEIDIPGEVRNLMEVAKIPTFMNMRMNSRSGFEITTAKTPGEELYDVALQFDNLTSGSVSPLMNCYLGQLSRFFSHWSGSIRISFMFTGAAMTTGKILICYTPPGGGKPGSRREGMLGTHIIWDFGLQSTVDMVIPWVSATQYRICDQPSPDSYLFSAPGRLTIFMQTRMIVPPDTPTTAYIVGFISACDDFAMRLPMDHVTQQGPVQVSKTGVEANGIKAGPLAITAPTESTSGELTTENAPALGAIESGSGENTTPEQVMETRAVNATKSMLETSIENFFSRSALCALLRYEHKLDGTQPASDAYTTWQIDLLSDANWDIKRKMRMFTYVRCDLEVTVLITTSGIQNYENLRYQVMYCPPGARVPDSQVSRRWQTATSPSIFCSTTDPPATFSLPFLSTASAYSMFYDGYSDFEIYTAVYGRFPPNDMGTIAVRAINAPSTTAVQVEVRIYCKPKHVRCWCPRPIPRRAGLDNAGVQTSWLGDNSGVVAGSFLYINKHIAPTSLMQHAKFDSDELDLQIYRVESQHEQNNVDIPQCTCGKGWYYSGLTRHVQHALLTPPVVQHFNAGEFYPEHYQIVHLAEGPGQMGDCGNVLYCRHGPIGLLTGSADGIVAFIPLRIFVGMFKEEYNAALAEIRALNKPEKPSFKDRILSFFSRGQQGCTVGIHQIKPRHLTTPLDKVVEDHPERDITVVLAPQNPPEHKIAGCDCLQGCYYSSATGRYHSIDLCAPSFRLISGPYGEQYVSHVMTGEGVAQPGDSGQPILCQHGIFGLLIAGDTQKHTVSFADIRDLAPRYQIYSQGCAEWIQSLGNSFGEGFCDTVRQAMTSASEEISSMLPDWTAILETIIQVIAALGINYVPKQGDWMKKFLDSVNAFKGIDWLVAKIQKFIDWIKEKIVPECREKADFLKRLPQLPVLHSQLKQFKCSKEADQETLQRMYSNVHYFDTYCKKYAPLYAAEAKMVRECEAILQTIQLFRKPGSRTEPVAVIIRGAPGTGKSLATTLIGNAIAKKINSSVYSLPPDPKYFDGYLGQKVCIMDDVGQNPDGEDLKYFCQMVSTTDFYPPMADLVDKGTLFTSQYVLVSTNTHQFNPPTISEPKALQRRFFLDLQIKVADCYQKEGGRLNGATASKPCDQCKPKNFTACNPIICGKAIKFQHNGAVYSLDDVVTLMMREYANREKVCDMLAAVLQGPPQYFDDCHITVAGPPPECISDLLQSVRNEEVLQYCKRKGWIVEVFPSKEQMLRESQRAICILQSVAALVALLSAIYIAFKLFYTLQGPYSGLPQKKPQVPTLKEVQIQGPNLDFAVSMMQRNMRIFTSSAGEYTALGICDDLLVIPTHAYGDNMMLNGCPIQVLDCWSIKGSEYKTEITVLKIKTNQKFRDITPFLPTEVDEWTDCCVAINTTRFPRMFLPVGNVTPSSNIALSGYPTERVLMYNYPTRSGQCGGVVLKTGKVIGIHIGGNGAQGFCAALLKKYFPKHQGQVNLIETTTKRLHIPSRTMLQPSVFHDVFEGKKEPAVLHPKDSRLKVDFEAGLLSKYKGNVDVDYWKDDEMQLAVKHYASQLQTLCINPDPICVEDAIYGFGNLNALDLATSAGYPYVTQGVKKRDLISKEDRATSVKNVERAIMKYGLELPFVTYLKDELRSPQKIAEGKTRLIEASSLNDSVAMRCAYGNLYEVFHSNPGTLTGSAVGCDPDLFWSKLVCMMKEHLLCFDYTNYDASLSPCWFTALKHLLTLIGFGKHNHFINYMCHSVHLMGDKKYYVSGGMPSGCSGTSIFNSMINNIIIRTLLLKTYDHIDLDELRMVAYGDDVIASYDYPLDAAALARTAKHYGLTLTPADKSDTFQTMTWANVTFLKRYFRADEQFGFLIHPVMPMAEIEESIRWTKDPKNTQDHVRSLCLLAWHNGPERYADFCRKIRTVAVGTKLYLPDYDVLRYNWINSF</sequence>
<keyword evidence="17" id="KW-0597">Phosphoprotein</keyword>
<dbReference type="InterPro" id="IPR001676">
    <property type="entry name" value="Picornavirus_capsid"/>
</dbReference>
<dbReference type="PROSITE" id="PS51218">
    <property type="entry name" value="SF3_HELICASE_2"/>
    <property type="match status" value="1"/>
</dbReference>
<dbReference type="Gene3D" id="2.60.120.20">
    <property type="match status" value="3"/>
</dbReference>
<evidence type="ECO:0000256" key="37">
    <source>
        <dbReference type="ARBA" id="ARBA00022809"/>
    </source>
</evidence>
<evidence type="ECO:0000256" key="49">
    <source>
        <dbReference type="ARBA" id="ARBA00023065"/>
    </source>
</evidence>
<evidence type="ECO:0000256" key="3">
    <source>
        <dbReference type="ARBA" id="ARBA00002750"/>
    </source>
</evidence>
<dbReference type="GO" id="GO:0039694">
    <property type="term" value="P:viral RNA genome replication"/>
    <property type="evidence" value="ECO:0007669"/>
    <property type="project" value="InterPro"/>
</dbReference>
<dbReference type="PROSITE" id="PS51874">
    <property type="entry name" value="PCV_3C_PRO"/>
    <property type="match status" value="1"/>
</dbReference>
<evidence type="ECO:0000256" key="66">
    <source>
        <dbReference type="ARBA" id="ARBA00054285"/>
    </source>
</evidence>
<comment type="subcellular location">
    <subcellularLocation>
        <location evidence="5">Host cytoplasmic vesicle membrane</location>
        <topology evidence="5">Peripheral membrane protein</topology>
        <orientation evidence="5">Cytoplasmic side</orientation>
    </subcellularLocation>
    <subcellularLocation>
        <location evidence="4">Host nucleus</location>
    </subcellularLocation>
    <subcellularLocation>
        <location evidence="6">Virion</location>
    </subcellularLocation>
</comment>
<evidence type="ECO:0000256" key="43">
    <source>
        <dbReference type="ARBA" id="ARBA00022884"/>
    </source>
</evidence>
<keyword evidence="57" id="KW-1160">Virus entry into host cell</keyword>
<dbReference type="SUPFAM" id="SSF50494">
    <property type="entry name" value="Trypsin-like serine proteases"/>
    <property type="match status" value="3"/>
</dbReference>
<keyword evidence="35" id="KW-0347">Helicase</keyword>
<evidence type="ECO:0000256" key="50">
    <source>
        <dbReference type="ARBA" id="ARBA00023136"/>
    </source>
</evidence>
<dbReference type="InterPro" id="IPR014759">
    <property type="entry name" value="Helicase_SF3_ssRNA_vir"/>
</dbReference>
<comment type="function">
    <text evidence="66">Acts as a primer for viral RNA replication and remains covalently bound to viral genomic RNA. VPg is uridylylated prior to priming replication into VPg-pUpU. The oriI viral genomic sequence may act as a template for this. The VPg-pUpU is then used as primer on the genomic RNA poly(A) by the RNA-dependent RNA polymerase to replicate the viral genome. During genome replication, the VPg-RNA linkage is removed by the host TDP2, thereby accelerating replication. During the late stage of the replication cycle, host TDP2 is excluded from sites of viral RNA synthesis and encapsidation, allowing for the generation of progeny virions.</text>
</comment>
<dbReference type="Pfam" id="PF08727">
    <property type="entry name" value="P3A"/>
    <property type="match status" value="1"/>
</dbReference>
<keyword evidence="29" id="KW-0479">Metal-binding</keyword>
<dbReference type="GO" id="GO:0039522">
    <property type="term" value="P:symbiont-mediated suppression of host mRNA export from nucleus"/>
    <property type="evidence" value="ECO:0007669"/>
    <property type="project" value="UniProtKB-KW"/>
</dbReference>
<dbReference type="GO" id="GO:0006508">
    <property type="term" value="P:proteolysis"/>
    <property type="evidence" value="ECO:0007669"/>
    <property type="project" value="UniProtKB-KW"/>
</dbReference>
<keyword evidence="31" id="KW-0547">Nucleotide-binding</keyword>
<evidence type="ECO:0000256" key="30">
    <source>
        <dbReference type="ARBA" id="ARBA00022737"/>
    </source>
</evidence>
<feature type="domain" description="SF3 helicase" evidence="68">
    <location>
        <begin position="1307"/>
        <end position="1466"/>
    </location>
</feature>
<comment type="function">
    <text evidence="2">Induces and associates with structural rearrangements of intracellular membranes. Displays RNA-binding, nucleotide binding and NTPase activities. May play a role in virion morphogenesis and viral RNA encapsidation by interacting with the capsid protein VP3.</text>
</comment>
<dbReference type="InterPro" id="IPR014838">
    <property type="entry name" value="P3A"/>
</dbReference>
<dbReference type="GO" id="GO:0005524">
    <property type="term" value="F:ATP binding"/>
    <property type="evidence" value="ECO:0007669"/>
    <property type="project" value="UniProtKB-KW"/>
</dbReference>
<evidence type="ECO:0000256" key="2">
    <source>
        <dbReference type="ARBA" id="ARBA00002372"/>
    </source>
</evidence>
<keyword evidence="34" id="KW-1161">Viral attachment to host cell</keyword>
<keyword evidence="25" id="KW-0808">Transferase</keyword>
<comment type="subunit">
    <text evidence="10">Interacts with protein 3CD.</text>
</comment>
<dbReference type="Gene3D" id="1.20.960.20">
    <property type="match status" value="1"/>
</dbReference>
<keyword evidence="54" id="KW-1172">Pore-mediated penetration of viral genome into host cell</keyword>
<evidence type="ECO:0000256" key="20">
    <source>
        <dbReference type="ARBA" id="ARBA00022562"/>
    </source>
</evidence>
<evidence type="ECO:0000256" key="47">
    <source>
        <dbReference type="ARBA" id="ARBA00023039"/>
    </source>
</evidence>
<keyword evidence="32" id="KW-0863">Zinc-finger</keyword>
<keyword evidence="12" id="KW-0813">Transport</keyword>
<evidence type="ECO:0000256" key="11">
    <source>
        <dbReference type="ARBA" id="ARBA00020107"/>
    </source>
</evidence>
<dbReference type="InterPro" id="IPR007094">
    <property type="entry name" value="RNA-dir_pol_PSvirus"/>
</dbReference>
<dbReference type="InterPro" id="IPR000605">
    <property type="entry name" value="Helicase_SF3_ssDNA/RNA_vir"/>
</dbReference>
<keyword evidence="18" id="KW-1192">Host mRNA suppression by virus</keyword>
<evidence type="ECO:0000256" key="63">
    <source>
        <dbReference type="ARBA" id="ARBA00046425"/>
    </source>
</evidence>
<evidence type="ECO:0000256" key="41">
    <source>
        <dbReference type="ARBA" id="ARBA00022844"/>
    </source>
</evidence>
<evidence type="ECO:0000256" key="60">
    <source>
        <dbReference type="ARBA" id="ARBA00045311"/>
    </source>
</evidence>
<keyword evidence="47" id="KW-1182">Viral ion channel</keyword>
<keyword evidence="42" id="KW-1043">Host membrane</keyword>
<evidence type="ECO:0000256" key="15">
    <source>
        <dbReference type="ARBA" id="ARBA00022488"/>
    </source>
</evidence>
<dbReference type="GO" id="GO:0075509">
    <property type="term" value="P:endocytosis involved in viral entry into host cell"/>
    <property type="evidence" value="ECO:0007669"/>
    <property type="project" value="UniProtKB-KW"/>
</dbReference>
<dbReference type="InterPro" id="IPR001205">
    <property type="entry name" value="RNA-dir_pol_C"/>
</dbReference>
<keyword evidence="41" id="KW-0946">Virion</keyword>
<evidence type="ECO:0000256" key="46">
    <source>
        <dbReference type="ARBA" id="ARBA00022995"/>
    </source>
</evidence>
<evidence type="ECO:0000256" key="55">
    <source>
        <dbReference type="ARBA" id="ARBA00023280"/>
    </source>
</evidence>
<dbReference type="GO" id="GO:0044162">
    <property type="term" value="C:host cell cytoplasmic vesicle membrane"/>
    <property type="evidence" value="ECO:0007669"/>
    <property type="project" value="UniProtKB-SubCell"/>
</dbReference>
<dbReference type="CDD" id="cd00205">
    <property type="entry name" value="rhv_like"/>
    <property type="match status" value="3"/>
</dbReference>
<dbReference type="GO" id="GO:0008270">
    <property type="term" value="F:zinc ion binding"/>
    <property type="evidence" value="ECO:0007669"/>
    <property type="project" value="UniProtKB-KW"/>
</dbReference>
<evidence type="ECO:0000256" key="44">
    <source>
        <dbReference type="ARBA" id="ARBA00022890"/>
    </source>
</evidence>
<evidence type="ECO:0000256" key="38">
    <source>
        <dbReference type="ARBA" id="ARBA00022833"/>
    </source>
</evidence>
<proteinExistence type="inferred from homology"/>
<dbReference type="InterPro" id="IPR027417">
    <property type="entry name" value="P-loop_NTPase"/>
</dbReference>
<keyword evidence="37" id="KW-1193">Eukaryotic host translation shutoff by virus</keyword>
<evidence type="ECO:0000256" key="42">
    <source>
        <dbReference type="ARBA" id="ARBA00022870"/>
    </source>
</evidence>
<evidence type="ECO:0000256" key="53">
    <source>
        <dbReference type="ARBA" id="ARBA00023247"/>
    </source>
</evidence>
<keyword evidence="24" id="KW-0645">Protease</keyword>
<keyword evidence="53" id="KW-1262">Eukaryotic host gene expression shutoff by virus</keyword>
<comment type="subunit">
    <text evidence="63">Homodimer. Interacts with host GBF1. Interacts (via GOLD domain) with host ACBD3 (via GOLD domain); this interaction allows the formation of a viral protein 3A/ACBD3 heterotetramer with a 2:2 stoichiometry, which will stimulate the recruitment of host PI4KB in order to synthesize PI4P at the viral RNA replication sites.</text>
</comment>
<evidence type="ECO:0000256" key="36">
    <source>
        <dbReference type="ARBA" id="ARBA00022807"/>
    </source>
</evidence>
<keyword evidence="48" id="KW-1072">Activation of host autophagy by virus</keyword>
<comment type="function">
    <text evidence="61">Localizes the viral replication complex to the surface of membranous vesicles. It inhibits host cell endoplasmic reticulum-to-Golgi apparatus transport and causes the disassembly of the Golgi complex, possibly through GBF1 interaction. This would result in depletion of MHC, trail receptors and IFN receptors at the host cell surface. Plays an essential role in viral RNA replication by recruiting ACBD3 and PI4KB at the viral replication sites, thereby allowing the formation of the rearranged membranous structures where viral replication takes place.</text>
</comment>
<protein>
    <recommendedName>
        <fullName evidence="11">Genome polyprotein</fullName>
    </recommendedName>
</protein>
<keyword evidence="36" id="KW-0788">Thiol protease</keyword>
<evidence type="ECO:0000256" key="34">
    <source>
        <dbReference type="ARBA" id="ARBA00022804"/>
    </source>
</evidence>
<keyword evidence="40" id="KW-0460">Magnesium</keyword>
<dbReference type="GO" id="GO:0003724">
    <property type="term" value="F:RNA helicase activity"/>
    <property type="evidence" value="ECO:0007669"/>
    <property type="project" value="InterPro"/>
</dbReference>
<comment type="cofactor">
    <cofactor evidence="1">
        <name>Mg(2+)</name>
        <dbReference type="ChEBI" id="CHEBI:18420"/>
    </cofactor>
</comment>
<dbReference type="InterPro" id="IPR000081">
    <property type="entry name" value="Peptidase_C3"/>
</dbReference>
<evidence type="ECO:0000256" key="8">
    <source>
        <dbReference type="ARBA" id="ARBA00011124"/>
    </source>
</evidence>